<dbReference type="InterPro" id="IPR001199">
    <property type="entry name" value="Cyt_B5-like_heme/steroid-bd"/>
</dbReference>
<keyword evidence="3" id="KW-0408">Iron</keyword>
<dbReference type="PROSITE" id="PS50255">
    <property type="entry name" value="CYTOCHROME_B5_2"/>
    <property type="match status" value="1"/>
</dbReference>
<dbReference type="Gene3D" id="3.90.1010.20">
    <property type="match status" value="2"/>
</dbReference>
<dbReference type="InterPro" id="IPR050668">
    <property type="entry name" value="Cytochrome_b5"/>
</dbReference>
<evidence type="ECO:0000256" key="4">
    <source>
        <dbReference type="ARBA" id="ARBA00038168"/>
    </source>
</evidence>
<dbReference type="Gene3D" id="3.10.120.10">
    <property type="entry name" value="Cytochrome b5-like heme/steroid binding domain"/>
    <property type="match status" value="1"/>
</dbReference>
<dbReference type="RefSeq" id="WP_304994790.1">
    <property type="nucleotide sequence ID" value="NZ_CP101717.1"/>
</dbReference>
<name>A0AB38YE36_9GAMM</name>
<dbReference type="GO" id="GO:0020037">
    <property type="term" value="F:heme binding"/>
    <property type="evidence" value="ECO:0007669"/>
    <property type="project" value="TreeGrafter"/>
</dbReference>
<dbReference type="SMART" id="SM01117">
    <property type="entry name" value="Cyt-b5"/>
    <property type="match status" value="1"/>
</dbReference>
<dbReference type="PANTHER" id="PTHR19359">
    <property type="entry name" value="CYTOCHROME B5"/>
    <property type="match status" value="1"/>
</dbReference>
<reference evidence="6" key="1">
    <citation type="submission" date="2022-07" db="EMBL/GenBank/DDBJ databases">
        <title>Complete genome sequence of Salinispirillum sp. LH10-3-1 capable of multiple carbohydrate inversion isolated from a soda lake.</title>
        <authorList>
            <person name="Liu J."/>
            <person name="Zhai Y."/>
            <person name="Zhang H."/>
            <person name="Yang H."/>
            <person name="Qu J."/>
            <person name="Li J."/>
        </authorList>
    </citation>
    <scope>NUCLEOTIDE SEQUENCE</scope>
    <source>
        <strain evidence="6">LH 10-3-1</strain>
    </source>
</reference>
<comment type="similarity">
    <text evidence="4">Belongs to the cytochrome b5 family.</text>
</comment>
<dbReference type="GO" id="GO:0016020">
    <property type="term" value="C:membrane"/>
    <property type="evidence" value="ECO:0007669"/>
    <property type="project" value="TreeGrafter"/>
</dbReference>
<protein>
    <recommendedName>
        <fullName evidence="5">Cytochrome b5 heme-binding domain-containing protein</fullName>
    </recommendedName>
</protein>
<feature type="domain" description="Cytochrome b5 heme-binding" evidence="5">
    <location>
        <begin position="36"/>
        <end position="116"/>
    </location>
</feature>
<evidence type="ECO:0000256" key="1">
    <source>
        <dbReference type="ARBA" id="ARBA00022617"/>
    </source>
</evidence>
<evidence type="ECO:0000259" key="5">
    <source>
        <dbReference type="PROSITE" id="PS50255"/>
    </source>
</evidence>
<organism evidence="6">
    <name type="scientific">Salinispirillum sp. LH 10-3-1</name>
    <dbReference type="NCBI Taxonomy" id="2952525"/>
    <lineage>
        <taxon>Bacteria</taxon>
        <taxon>Pseudomonadati</taxon>
        <taxon>Pseudomonadota</taxon>
        <taxon>Gammaproteobacteria</taxon>
        <taxon>Oceanospirillales</taxon>
        <taxon>Saccharospirillaceae</taxon>
        <taxon>Salinispirillum</taxon>
    </lineage>
</organism>
<dbReference type="AlphaFoldDB" id="A0AB38YE36"/>
<keyword evidence="2" id="KW-0479">Metal-binding</keyword>
<dbReference type="SUPFAM" id="SSF55856">
    <property type="entry name" value="Cytochrome b5-like heme/steroid binding domain"/>
    <property type="match status" value="1"/>
</dbReference>
<dbReference type="EMBL" id="CP101717">
    <property type="protein sequence ID" value="WLD57505.1"/>
    <property type="molecule type" value="Genomic_DNA"/>
</dbReference>
<evidence type="ECO:0000256" key="2">
    <source>
        <dbReference type="ARBA" id="ARBA00022723"/>
    </source>
</evidence>
<dbReference type="PANTHER" id="PTHR19359:SF14">
    <property type="entry name" value="CYTOCHROME B5 A"/>
    <property type="match status" value="1"/>
</dbReference>
<proteinExistence type="inferred from homology"/>
<accession>A0AB38YE36</accession>
<dbReference type="GO" id="GO:0046872">
    <property type="term" value="F:metal ion binding"/>
    <property type="evidence" value="ECO:0007669"/>
    <property type="project" value="UniProtKB-KW"/>
</dbReference>
<evidence type="ECO:0000313" key="6">
    <source>
        <dbReference type="EMBL" id="WLD57505.1"/>
    </source>
</evidence>
<gene>
    <name evidence="6" type="ORF">NFC81_12400</name>
</gene>
<keyword evidence="1" id="KW-0349">Heme</keyword>
<evidence type="ECO:0000256" key="3">
    <source>
        <dbReference type="ARBA" id="ARBA00023004"/>
    </source>
</evidence>
<sequence length="392" mass="42307">MNKIAYTLFIAFVATVATLLLVNTLNPDAGASASGQRVISASELAQNDSAESCWKEINGRVYDITAYIPNHPTPERVIVAWCGKESTEAWDAIGGGRGHSAGAAAMLANYQIGVLEGAEIIDEPVVTAPARQQVSRPAVAGAPDQALLQDGSYYAELAPDGRGWIAMIEITVHNGRIQAVHYDEVQRNEEGAVTNSKLRDYGYAARWRNAVPNGVSQLSSYPAYARQLMIQSHPDQLDVISGATSSYNSFTEVAALALADAWLDTPLQAVGFDARSDYRDGSYYAESAPDGRGWIALLEVTILDGRVIAAHYDEVQRNEEGAVTNSKLRDYGYAARWRNAMPNGVSQLSSFPGYVQQLIATGDTEALDAFSGATSSYNNFRALAEQILEEAQ</sequence>
<dbReference type="InterPro" id="IPR036400">
    <property type="entry name" value="Cyt_B5-like_heme/steroid_sf"/>
</dbReference>
<dbReference type="Pfam" id="PF00173">
    <property type="entry name" value="Cyt-b5"/>
    <property type="match status" value="1"/>
</dbReference>